<dbReference type="Gene3D" id="3.30.9.10">
    <property type="entry name" value="D-Amino Acid Oxidase, subunit A, domain 2"/>
    <property type="match status" value="1"/>
</dbReference>
<dbReference type="PANTHER" id="PTHR13847">
    <property type="entry name" value="SARCOSINE DEHYDROGENASE-RELATED"/>
    <property type="match status" value="1"/>
</dbReference>
<dbReference type="GO" id="GO:0005829">
    <property type="term" value="C:cytosol"/>
    <property type="evidence" value="ECO:0007669"/>
    <property type="project" value="GOC"/>
</dbReference>
<evidence type="ECO:0000313" key="4">
    <source>
        <dbReference type="Proteomes" id="UP000800235"/>
    </source>
</evidence>
<dbReference type="GO" id="GO:0005770">
    <property type="term" value="C:late endosome"/>
    <property type="evidence" value="ECO:0007669"/>
    <property type="project" value="TreeGrafter"/>
</dbReference>
<evidence type="ECO:0000256" key="1">
    <source>
        <dbReference type="SAM" id="SignalP"/>
    </source>
</evidence>
<dbReference type="AlphaFoldDB" id="A0A9P4NH80"/>
<organism evidence="3 4">
    <name type="scientific">Tothia fuscella</name>
    <dbReference type="NCBI Taxonomy" id="1048955"/>
    <lineage>
        <taxon>Eukaryota</taxon>
        <taxon>Fungi</taxon>
        <taxon>Dikarya</taxon>
        <taxon>Ascomycota</taxon>
        <taxon>Pezizomycotina</taxon>
        <taxon>Dothideomycetes</taxon>
        <taxon>Pleosporomycetidae</taxon>
        <taxon>Venturiales</taxon>
        <taxon>Cylindrosympodiaceae</taxon>
        <taxon>Tothia</taxon>
    </lineage>
</organism>
<feature type="chain" id="PRO_5040274915" evidence="1">
    <location>
        <begin position="18"/>
        <end position="409"/>
    </location>
</feature>
<dbReference type="EMBL" id="MU007102">
    <property type="protein sequence ID" value="KAF2421117.1"/>
    <property type="molecule type" value="Genomic_DNA"/>
</dbReference>
<sequence>MVSTTSKQLLLLRTILALRFGCDLLHCTKRYCHHRPQTRSLGFCQYPKKNVIIGKIAGGSSGKGGDFIAEWAIPKRFALLSFKLHGELAQRHIGDRIWGHRSVFAAEIKLLAHNLTSPSPTDIGALSVSEVDRSADLDWLLSGSVESYHEIGDLENSDQVNPFMFTTTLAQLAEEKGVNIRTHTSVVKINTKDDGVVSVTIDRGGDCDNIDATDVVGAAGPWTSQLLPQLPLLAPRGHSVIVKPTRPLSPYILFPDIQPAPGHEFRKLLSLDIYPRPADGLHAFDTVYSSGPDDYSVPLPKGIDSVELDEKQCDDVTFSIGSVFKELHEGHVITKQACYKPQIRKHEEDEETGPIVGPMKTKGLWVATGHDERGIQNAPATGLIMSEMIFEGKAHSADVKDLDPVHFTV</sequence>
<keyword evidence="1" id="KW-0732">Signal</keyword>
<dbReference type="SUPFAM" id="SSF51905">
    <property type="entry name" value="FAD/NAD(P)-binding domain"/>
    <property type="match status" value="1"/>
</dbReference>
<dbReference type="InterPro" id="IPR006076">
    <property type="entry name" value="FAD-dep_OxRdtase"/>
</dbReference>
<feature type="signal peptide" evidence="1">
    <location>
        <begin position="1"/>
        <end position="17"/>
    </location>
</feature>
<dbReference type="PANTHER" id="PTHR13847:SF150">
    <property type="entry name" value="OXIDOREDUCTASE TDA3-RELATED"/>
    <property type="match status" value="1"/>
</dbReference>
<keyword evidence="4" id="KW-1185">Reference proteome</keyword>
<dbReference type="Pfam" id="PF01266">
    <property type="entry name" value="DAO"/>
    <property type="match status" value="1"/>
</dbReference>
<dbReference type="InterPro" id="IPR036188">
    <property type="entry name" value="FAD/NAD-bd_sf"/>
</dbReference>
<feature type="domain" description="FAD dependent oxidoreductase" evidence="2">
    <location>
        <begin position="56"/>
        <end position="388"/>
    </location>
</feature>
<gene>
    <name evidence="3" type="ORF">EJ08DRAFT_673036</name>
</gene>
<accession>A0A9P4NH80</accession>
<dbReference type="Proteomes" id="UP000800235">
    <property type="component" value="Unassembled WGS sequence"/>
</dbReference>
<dbReference type="OrthoDB" id="498204at2759"/>
<dbReference type="GO" id="GO:0042147">
    <property type="term" value="P:retrograde transport, endosome to Golgi"/>
    <property type="evidence" value="ECO:0007669"/>
    <property type="project" value="TreeGrafter"/>
</dbReference>
<comment type="caution">
    <text evidence="3">The sequence shown here is derived from an EMBL/GenBank/DDBJ whole genome shotgun (WGS) entry which is preliminary data.</text>
</comment>
<protein>
    <submittedName>
        <fullName evidence="3">DAO-domain-containing protein</fullName>
    </submittedName>
</protein>
<name>A0A9P4NH80_9PEZI</name>
<proteinExistence type="predicted"/>
<dbReference type="Gene3D" id="3.50.50.60">
    <property type="entry name" value="FAD/NAD(P)-binding domain"/>
    <property type="match status" value="1"/>
</dbReference>
<evidence type="ECO:0000259" key="2">
    <source>
        <dbReference type="Pfam" id="PF01266"/>
    </source>
</evidence>
<evidence type="ECO:0000313" key="3">
    <source>
        <dbReference type="EMBL" id="KAF2421117.1"/>
    </source>
</evidence>
<reference evidence="3" key="1">
    <citation type="journal article" date="2020" name="Stud. Mycol.">
        <title>101 Dothideomycetes genomes: a test case for predicting lifestyles and emergence of pathogens.</title>
        <authorList>
            <person name="Haridas S."/>
            <person name="Albert R."/>
            <person name="Binder M."/>
            <person name="Bloem J."/>
            <person name="Labutti K."/>
            <person name="Salamov A."/>
            <person name="Andreopoulos B."/>
            <person name="Baker S."/>
            <person name="Barry K."/>
            <person name="Bills G."/>
            <person name="Bluhm B."/>
            <person name="Cannon C."/>
            <person name="Castanera R."/>
            <person name="Culley D."/>
            <person name="Daum C."/>
            <person name="Ezra D."/>
            <person name="Gonzalez J."/>
            <person name="Henrissat B."/>
            <person name="Kuo A."/>
            <person name="Liang C."/>
            <person name="Lipzen A."/>
            <person name="Lutzoni F."/>
            <person name="Magnuson J."/>
            <person name="Mondo S."/>
            <person name="Nolan M."/>
            <person name="Ohm R."/>
            <person name="Pangilinan J."/>
            <person name="Park H.-J."/>
            <person name="Ramirez L."/>
            <person name="Alfaro M."/>
            <person name="Sun H."/>
            <person name="Tritt A."/>
            <person name="Yoshinaga Y."/>
            <person name="Zwiers L.-H."/>
            <person name="Turgeon B."/>
            <person name="Goodwin S."/>
            <person name="Spatafora J."/>
            <person name="Crous P."/>
            <person name="Grigoriev I."/>
        </authorList>
    </citation>
    <scope>NUCLEOTIDE SEQUENCE</scope>
    <source>
        <strain evidence="3">CBS 130266</strain>
    </source>
</reference>